<accession>A0A2P6NYR6</accession>
<organism evidence="2 3">
    <name type="scientific">Planoprotostelium fungivorum</name>
    <dbReference type="NCBI Taxonomy" id="1890364"/>
    <lineage>
        <taxon>Eukaryota</taxon>
        <taxon>Amoebozoa</taxon>
        <taxon>Evosea</taxon>
        <taxon>Variosea</taxon>
        <taxon>Cavosteliida</taxon>
        <taxon>Cavosteliaceae</taxon>
        <taxon>Planoprotostelium</taxon>
    </lineage>
</organism>
<keyword evidence="1" id="KW-0677">Repeat</keyword>
<name>A0A2P6NYR6_9EUKA</name>
<comment type="caution">
    <text evidence="2">The sequence shown here is derived from an EMBL/GenBank/DDBJ whole genome shotgun (WGS) entry which is preliminary data.</text>
</comment>
<evidence type="ECO:0000256" key="1">
    <source>
        <dbReference type="ARBA" id="ARBA00022737"/>
    </source>
</evidence>
<dbReference type="GO" id="GO:0031930">
    <property type="term" value="P:mitochondria-nucleus signaling pathway"/>
    <property type="evidence" value="ECO:0007669"/>
    <property type="project" value="TreeGrafter"/>
</dbReference>
<dbReference type="PANTHER" id="PTHR47936">
    <property type="entry name" value="PPR_LONG DOMAIN-CONTAINING PROTEIN"/>
    <property type="match status" value="1"/>
</dbReference>
<proteinExistence type="predicted"/>
<reference evidence="2 3" key="1">
    <citation type="journal article" date="2018" name="Genome Biol. Evol.">
        <title>Multiple Roots of Fruiting Body Formation in Amoebozoa.</title>
        <authorList>
            <person name="Hillmann F."/>
            <person name="Forbes G."/>
            <person name="Novohradska S."/>
            <person name="Ferling I."/>
            <person name="Riege K."/>
            <person name="Groth M."/>
            <person name="Westermann M."/>
            <person name="Marz M."/>
            <person name="Spaller T."/>
            <person name="Winckler T."/>
            <person name="Schaap P."/>
            <person name="Glockner G."/>
        </authorList>
    </citation>
    <scope>NUCLEOTIDE SEQUENCE [LARGE SCALE GENOMIC DNA]</scope>
    <source>
        <strain evidence="2 3">Jena</strain>
    </source>
</reference>
<dbReference type="AlphaFoldDB" id="A0A2P6NYR6"/>
<keyword evidence="3" id="KW-1185">Reference proteome</keyword>
<gene>
    <name evidence="2" type="ORF">PROFUN_01815</name>
</gene>
<dbReference type="PANTHER" id="PTHR47936:SF1">
    <property type="entry name" value="PENTATRICOPEPTIDE REPEAT-CONTAINING PROTEIN GUN1, CHLOROPLASTIC"/>
    <property type="match status" value="1"/>
</dbReference>
<evidence type="ECO:0000313" key="3">
    <source>
        <dbReference type="Proteomes" id="UP000241769"/>
    </source>
</evidence>
<dbReference type="Proteomes" id="UP000241769">
    <property type="component" value="Unassembled WGS sequence"/>
</dbReference>
<dbReference type="STRING" id="1890364.A0A2P6NYR6"/>
<sequence length="659" mass="77849">MHLGGLRHSLSKTWCFGLIFSGRNHEVLYFPSVYIECSVVAVFDRTRVYKIISPPPATVRVNQYLLILGNVFVTQVTYHWNQRILLNKVDYLLDPRTLKKIAYIGTYHILGRVPVPMYAIFLAYVRVNQYLLILGNVLVTQVTYHWNQRILLNKVDYLFDPLKRKYITLPDACMSEVQIGSSSCRKRRHIAGNPSRHPSLALVKRPTLGKRCTSTEAIRFDPTAFFSVESQTTVDESKFRFNERKEWEDPPEGTTDLNPWPSRMKQMRSHILGLNLFKFPKPPPSADQYYHNLTPEEVQRRIEYVKIRDQWWEKIKRVIPKDIKPQDFLVPMAAFERENDLEMFVKLWKKLPQQSKVPLESKHFHYLMRHYASKWDIGRLEGMWERMMARLITPDEIVMDILVTFFSRCENPRKTLHYWTQMRKWNLSPLPTTSTAMLAVLRKTGNLDGVEKLWEELVQQGEHQHLSIYNEAIRAKGAQGNFADAERLWTEVLSGKNAPQLAHYNGFLEAAVHCERGEFVQPLWDEMKSKGFELNAKTYTLLSKYFSSKKDEGKVEEMWRDIQAFEEEKAPRNPDRVIERNVRCILTDHPIKLSYPFFEAIIRMYEGLGNQERADYFNAEMEYRGHYVPAYTWATRARHELTDWKRLERYGYRLKNIRY</sequence>
<dbReference type="InterPro" id="IPR011990">
    <property type="entry name" value="TPR-like_helical_dom_sf"/>
</dbReference>
<dbReference type="InParanoid" id="A0A2P6NYR6"/>
<protein>
    <submittedName>
        <fullName evidence="2">Pentatricopeptide repeat-containing protein</fullName>
    </submittedName>
</protein>
<dbReference type="Gene3D" id="1.25.40.10">
    <property type="entry name" value="Tetratricopeptide repeat domain"/>
    <property type="match status" value="2"/>
</dbReference>
<dbReference type="EMBL" id="MDYQ01000005">
    <property type="protein sequence ID" value="PRP89095.1"/>
    <property type="molecule type" value="Genomic_DNA"/>
</dbReference>
<dbReference type="OrthoDB" id="185373at2759"/>
<evidence type="ECO:0000313" key="2">
    <source>
        <dbReference type="EMBL" id="PRP89095.1"/>
    </source>
</evidence>